<keyword evidence="4" id="KW-1185">Reference proteome</keyword>
<gene>
    <name evidence="2" type="ORF">BST63_30745</name>
    <name evidence="1" type="ORF">BSZ18_00315</name>
</gene>
<organism evidence="1 3">
    <name type="scientific">Bradyrhizobium canariense</name>
    <dbReference type="NCBI Taxonomy" id="255045"/>
    <lineage>
        <taxon>Bacteria</taxon>
        <taxon>Pseudomonadati</taxon>
        <taxon>Pseudomonadota</taxon>
        <taxon>Alphaproteobacteria</taxon>
        <taxon>Hyphomicrobiales</taxon>
        <taxon>Nitrobacteraceae</taxon>
        <taxon>Bradyrhizobium</taxon>
    </lineage>
</organism>
<dbReference type="Proteomes" id="UP000193553">
    <property type="component" value="Unassembled WGS sequence"/>
</dbReference>
<protein>
    <recommendedName>
        <fullName evidence="5">DUF2188 domain-containing protein</fullName>
    </recommendedName>
</protein>
<dbReference type="RefSeq" id="WP_085357155.1">
    <property type="nucleotide sequence ID" value="NZ_NAFC01000174.1"/>
</dbReference>
<accession>A0A1X3HFK5</accession>
<dbReference type="Proteomes" id="UP000193884">
    <property type="component" value="Unassembled WGS sequence"/>
</dbReference>
<reference evidence="3 4" key="1">
    <citation type="submission" date="2017-03" db="EMBL/GenBank/DDBJ databases">
        <title>Whole genome sequences of fourteen strains of Bradyrhizobium canariense and one strain of Bradyrhizobium japonicum isolated from Lupinus (Papilionoideae: Genisteae) species in Algeria.</title>
        <authorList>
            <person name="Crovadore J."/>
            <person name="Chekireb D."/>
            <person name="Brachmann A."/>
            <person name="Chablais R."/>
            <person name="Cochard B."/>
            <person name="Lefort F."/>
        </authorList>
    </citation>
    <scope>NUCLEOTIDE SEQUENCE [LARGE SCALE GENOMIC DNA]</scope>
    <source>
        <strain evidence="1 3">UBMA195</strain>
        <strain evidence="2 4">UBMAN05</strain>
    </source>
</reference>
<dbReference type="AlphaFoldDB" id="A0A1X3HFK5"/>
<comment type="caution">
    <text evidence="1">The sequence shown here is derived from an EMBL/GenBank/DDBJ whole genome shotgun (WGS) entry which is preliminary data.</text>
</comment>
<evidence type="ECO:0000313" key="4">
    <source>
        <dbReference type="Proteomes" id="UP000193884"/>
    </source>
</evidence>
<proteinExistence type="predicted"/>
<evidence type="ECO:0000313" key="2">
    <source>
        <dbReference type="EMBL" id="OSJ22389.1"/>
    </source>
</evidence>
<sequence>MDYRAYIMGEDGRISGVHEMDCADDEEATAKARQLLDGHDLEVWHRDRRVTVLKHHTRQ</sequence>
<name>A0A1X3HFK5_9BRAD</name>
<dbReference type="EMBL" id="NAFK01000175">
    <property type="protein sequence ID" value="OSJ22389.1"/>
    <property type="molecule type" value="Genomic_DNA"/>
</dbReference>
<evidence type="ECO:0000313" key="3">
    <source>
        <dbReference type="Proteomes" id="UP000193553"/>
    </source>
</evidence>
<evidence type="ECO:0000313" key="1">
    <source>
        <dbReference type="EMBL" id="OSJ19788.1"/>
    </source>
</evidence>
<evidence type="ECO:0008006" key="5">
    <source>
        <dbReference type="Google" id="ProtNLM"/>
    </source>
</evidence>
<dbReference type="EMBL" id="NAFI01000077">
    <property type="protein sequence ID" value="OSJ19788.1"/>
    <property type="molecule type" value="Genomic_DNA"/>
</dbReference>